<organism evidence="1 2">
    <name type="scientific">Trichonephila inaurata madagascariensis</name>
    <dbReference type="NCBI Taxonomy" id="2747483"/>
    <lineage>
        <taxon>Eukaryota</taxon>
        <taxon>Metazoa</taxon>
        <taxon>Ecdysozoa</taxon>
        <taxon>Arthropoda</taxon>
        <taxon>Chelicerata</taxon>
        <taxon>Arachnida</taxon>
        <taxon>Araneae</taxon>
        <taxon>Araneomorphae</taxon>
        <taxon>Entelegynae</taxon>
        <taxon>Araneoidea</taxon>
        <taxon>Nephilidae</taxon>
        <taxon>Trichonephila</taxon>
        <taxon>Trichonephila inaurata</taxon>
    </lineage>
</organism>
<dbReference type="AlphaFoldDB" id="A0A8X7BNY5"/>
<gene>
    <name evidence="1" type="ORF">TNIN_182721</name>
</gene>
<keyword evidence="2" id="KW-1185">Reference proteome</keyword>
<comment type="caution">
    <text evidence="1">The sequence shown here is derived from an EMBL/GenBank/DDBJ whole genome shotgun (WGS) entry which is preliminary data.</text>
</comment>
<dbReference type="EMBL" id="BMAV01000039">
    <property type="protein sequence ID" value="GFY37039.1"/>
    <property type="molecule type" value="Genomic_DNA"/>
</dbReference>
<protein>
    <submittedName>
        <fullName evidence="1">Uncharacterized protein</fullName>
    </submittedName>
</protein>
<evidence type="ECO:0000313" key="2">
    <source>
        <dbReference type="Proteomes" id="UP000886998"/>
    </source>
</evidence>
<accession>A0A8X7BNY5</accession>
<evidence type="ECO:0000313" key="1">
    <source>
        <dbReference type="EMBL" id="GFY37039.1"/>
    </source>
</evidence>
<dbReference type="Proteomes" id="UP000886998">
    <property type="component" value="Unassembled WGS sequence"/>
</dbReference>
<name>A0A8X7BNY5_9ARAC</name>
<proteinExistence type="predicted"/>
<sequence>MPSYRLPATTDANSTDGDRPLVVNCKATSRKRLFREKICQEPGKRDAYKIPSLPGSRPPPNRYCYFLRQKRAITMVWKKCIKNIKWSLGSRGQSSGKPRMGKRGEARLRCLAEPFWNGEVLGNTEKQHLDPFVRWESSITKISALRKAEGGRAREIFSVLFIKTVPNSSPHNPQVPNPKKL</sequence>
<reference evidence="1" key="1">
    <citation type="submission" date="2020-08" db="EMBL/GenBank/DDBJ databases">
        <title>Multicomponent nature underlies the extraordinary mechanical properties of spider dragline silk.</title>
        <authorList>
            <person name="Kono N."/>
            <person name="Nakamura H."/>
            <person name="Mori M."/>
            <person name="Yoshida Y."/>
            <person name="Ohtoshi R."/>
            <person name="Malay A.D."/>
            <person name="Moran D.A.P."/>
            <person name="Tomita M."/>
            <person name="Numata K."/>
            <person name="Arakawa K."/>
        </authorList>
    </citation>
    <scope>NUCLEOTIDE SEQUENCE</scope>
</reference>